<protein>
    <submittedName>
        <fullName evidence="2">Low temperature requirement protein LtrA</fullName>
    </submittedName>
</protein>
<organism evidence="2 3">
    <name type="scientific">Leptotrichia wadei</name>
    <dbReference type="NCBI Taxonomy" id="157687"/>
    <lineage>
        <taxon>Bacteria</taxon>
        <taxon>Fusobacteriati</taxon>
        <taxon>Fusobacteriota</taxon>
        <taxon>Fusobacteriia</taxon>
        <taxon>Fusobacteriales</taxon>
        <taxon>Leptotrichiaceae</taxon>
        <taxon>Leptotrichia</taxon>
    </lineage>
</organism>
<dbReference type="AlphaFoldDB" id="A0A510KCD6"/>
<keyword evidence="1" id="KW-0812">Transmembrane</keyword>
<accession>A0A510KCD6</accession>
<feature type="transmembrane region" description="Helical" evidence="1">
    <location>
        <begin position="34"/>
        <end position="51"/>
    </location>
</feature>
<dbReference type="EMBL" id="AP019835">
    <property type="protein sequence ID" value="BBM48827.1"/>
    <property type="molecule type" value="Genomic_DNA"/>
</dbReference>
<keyword evidence="1" id="KW-0472">Membrane</keyword>
<evidence type="ECO:0000256" key="1">
    <source>
        <dbReference type="SAM" id="Phobius"/>
    </source>
</evidence>
<reference evidence="2 3" key="1">
    <citation type="submission" date="2019-07" db="EMBL/GenBank/DDBJ databases">
        <title>Complete Genome Sequence of Leptotrichia wadei Strain JMUB3934.</title>
        <authorList>
            <person name="Watanabe S."/>
            <person name="Cui L."/>
        </authorList>
    </citation>
    <scope>NUCLEOTIDE SEQUENCE [LARGE SCALE GENOMIC DNA]</scope>
    <source>
        <strain evidence="2 3">JMUB3934</strain>
    </source>
</reference>
<name>A0A510KCD6_9FUSO</name>
<dbReference type="Proteomes" id="UP000321501">
    <property type="component" value="Chromosome"/>
</dbReference>
<evidence type="ECO:0000313" key="3">
    <source>
        <dbReference type="Proteomes" id="UP000321501"/>
    </source>
</evidence>
<proteinExistence type="predicted"/>
<keyword evidence="1" id="KW-1133">Transmembrane helix</keyword>
<sequence>MILFYILGYIGFYLTLFVNEIYLEKKNRLNKKEYLKISATLMISFTLMIIVKENFFIV</sequence>
<feature type="transmembrane region" description="Helical" evidence="1">
    <location>
        <begin position="6"/>
        <end position="22"/>
    </location>
</feature>
<gene>
    <name evidence="2" type="ORF">JMUB3934_0096</name>
</gene>
<evidence type="ECO:0000313" key="2">
    <source>
        <dbReference type="EMBL" id="BBM48827.1"/>
    </source>
</evidence>